<sequence length="669" mass="76975">MKAGFSPSFDILRPNATVSHCLKCPGDFLRCPMKCHARYRRMPTRRSVLLACIVTIATLLLARLLHQRRTNFLINRMLAEIAHWRNRTHIDLPGCTLPYVDPSSRVILRDWFENGDSIDCRKQKRYIFNTEVRGHRTCPRLNSEVLLEDYNARPDQVDCTYQAMTHDPRSRRMMLSLKKGEKKPLRGCADDDLIWITCYVQGVFYEQPLFTIKDVPGRSSGRTDPSIENFDVAVLGIDSMSRLNFHRNFPLTSRMILSNYGEDAIDLQAFNKVGLNSAPNQIPFLTGKRFRHERDLTRGEYADNFSRYIWEDFSDAGYSTLFAEEQMEFGLFVYPNRKGFKKIPTDFWPRPLMMKQSERRWDQIYSSKSARHCLGGELTSACLLRFWFDVQRVSRRPLFSYLWLSELTHDTLTGGRNLDSLMSQTFKSMLDVMTNNTIIFFLSDHGYRMSPYRETPLGEHEDLLPFGKILLPPRFRDKYPDKVARLRSNAARLVTPYDIHATLLSLVKIASNVSRTPVRSDSELGLSLLDEPIPAERTCGDAGIDAEYCSCYDGFEIDPDQSRAKLLAEEVIATVNEILDSAKATSCSRLRDFVVIRLKQFGNKILKEVFYKITVKAEPGSIKLEAFLKRLNNTKFAMQGLPDRLDRYSATSTCAKDTAHEKFCRCKGS</sequence>
<dbReference type="KEGG" id="goe:108864440"/>
<keyword evidence="2" id="KW-1185">Reference proteome</keyword>
<accession>A0AAJ7L645</accession>
<protein>
    <submittedName>
        <fullName evidence="3">Uncharacterized protein LOC108864440</fullName>
    </submittedName>
</protein>
<gene>
    <name evidence="3" type="primary">LOC108864440</name>
</gene>
<dbReference type="GO" id="GO:0005615">
    <property type="term" value="C:extracellular space"/>
    <property type="evidence" value="ECO:0007669"/>
    <property type="project" value="TreeGrafter"/>
</dbReference>
<organism evidence="2 3">
    <name type="scientific">Galendromus occidentalis</name>
    <name type="common">western predatory mite</name>
    <dbReference type="NCBI Taxonomy" id="34638"/>
    <lineage>
        <taxon>Eukaryota</taxon>
        <taxon>Metazoa</taxon>
        <taxon>Ecdysozoa</taxon>
        <taxon>Arthropoda</taxon>
        <taxon>Chelicerata</taxon>
        <taxon>Arachnida</taxon>
        <taxon>Acari</taxon>
        <taxon>Parasitiformes</taxon>
        <taxon>Mesostigmata</taxon>
        <taxon>Gamasina</taxon>
        <taxon>Phytoseioidea</taxon>
        <taxon>Phytoseiidae</taxon>
        <taxon>Typhlodrominae</taxon>
        <taxon>Galendromus</taxon>
    </lineage>
</organism>
<dbReference type="AlphaFoldDB" id="A0AAJ7L645"/>
<name>A0AAJ7L645_9ACAR</name>
<dbReference type="InterPro" id="IPR004245">
    <property type="entry name" value="DUF229"/>
</dbReference>
<dbReference type="PANTHER" id="PTHR10974">
    <property type="entry name" value="FI08016P-RELATED"/>
    <property type="match status" value="1"/>
</dbReference>
<feature type="transmembrane region" description="Helical" evidence="1">
    <location>
        <begin position="48"/>
        <end position="66"/>
    </location>
</feature>
<dbReference type="Gene3D" id="3.40.720.10">
    <property type="entry name" value="Alkaline Phosphatase, subunit A"/>
    <property type="match status" value="1"/>
</dbReference>
<dbReference type="Pfam" id="PF02995">
    <property type="entry name" value="DUF229"/>
    <property type="match status" value="1"/>
</dbReference>
<evidence type="ECO:0000313" key="2">
    <source>
        <dbReference type="Proteomes" id="UP000694867"/>
    </source>
</evidence>
<evidence type="ECO:0000256" key="1">
    <source>
        <dbReference type="SAM" id="Phobius"/>
    </source>
</evidence>
<dbReference type="PANTHER" id="PTHR10974:SF1">
    <property type="entry name" value="FI08016P-RELATED"/>
    <property type="match status" value="1"/>
</dbReference>
<keyword evidence="1" id="KW-0472">Membrane</keyword>
<evidence type="ECO:0000313" key="3">
    <source>
        <dbReference type="RefSeq" id="XP_018495590.1"/>
    </source>
</evidence>
<reference evidence="3" key="1">
    <citation type="submission" date="2025-08" db="UniProtKB">
        <authorList>
            <consortium name="RefSeq"/>
        </authorList>
    </citation>
    <scope>IDENTIFICATION</scope>
</reference>
<dbReference type="Proteomes" id="UP000694867">
    <property type="component" value="Unplaced"/>
</dbReference>
<dbReference type="InterPro" id="IPR017850">
    <property type="entry name" value="Alkaline_phosphatase_core_sf"/>
</dbReference>
<dbReference type="RefSeq" id="XP_018495590.1">
    <property type="nucleotide sequence ID" value="XM_018640074.1"/>
</dbReference>
<dbReference type="FunFam" id="3.40.720.10:FF:000017">
    <property type="entry name" value="Predicted protein"/>
    <property type="match status" value="1"/>
</dbReference>
<dbReference type="SUPFAM" id="SSF53649">
    <property type="entry name" value="Alkaline phosphatase-like"/>
    <property type="match status" value="1"/>
</dbReference>
<proteinExistence type="predicted"/>
<dbReference type="CDD" id="cd16021">
    <property type="entry name" value="ALP_like"/>
    <property type="match status" value="1"/>
</dbReference>
<keyword evidence="1" id="KW-0812">Transmembrane</keyword>
<dbReference type="GeneID" id="108864440"/>
<keyword evidence="1" id="KW-1133">Transmembrane helix</keyword>